<dbReference type="Gene3D" id="1.25.40.10">
    <property type="entry name" value="Tetratricopeptide repeat domain"/>
    <property type="match status" value="3"/>
</dbReference>
<dbReference type="GeneID" id="14909345"/>
<feature type="repeat" description="CHCR" evidence="2">
    <location>
        <begin position="545"/>
        <end position="691"/>
    </location>
</feature>
<dbReference type="InParanoid" id="G0QNN6"/>
<proteinExistence type="inferred from homology"/>
<dbReference type="Pfam" id="PF13838">
    <property type="entry name" value="Clathrin_H_link"/>
    <property type="match status" value="1"/>
</dbReference>
<dbReference type="GO" id="GO:0071439">
    <property type="term" value="C:clathrin complex"/>
    <property type="evidence" value="ECO:0007669"/>
    <property type="project" value="InterPro"/>
</dbReference>
<dbReference type="GO" id="GO:0005198">
    <property type="term" value="F:structural molecule activity"/>
    <property type="evidence" value="ECO:0007669"/>
    <property type="project" value="InterPro"/>
</dbReference>
<sequence>MSKLPVRIQNVCSLTNLGIDPQYLKLGVTSFESDRCISINDKSQNGQNQLTQIQIDNNFSINRKPNKAETSLMHPTQNIIVLKASNGPACYVQIWNLDNKQKLKHIDLNEQIQYMTWVNATNLAIVTPTVVYHSDLNSSETHTKILDRYAELANGNGQIIGYKLAPQANWSTLYGISSPDGKTINGHIQLFKIGEGKQQILNGHCCCFGQAKIHNDTHLSTLLCFFEKKPGENTARIIVNEISVPPDGFQKHKLSTEYVFNPQFPQDFPIYMQVSTKYGQLFVVTKNSFLQIYELTTNILFYSNRIVDSPIFIGQQDSKEDGAYTISKNGTVSLIQIEAQNLVNYLIQNCQHIPNVVQLAFKLAGRYRLPGADDMFLDQFNKFMLAGDYAKAAQIAAIAPGESIRNSQTINKFKSLQGTPSPLLVYFQSLLQKGGLNQLESIELCTLVLNQGRKQFIESWIKENKLECSEQLGDLVGQYDQNLALDIYKKANLPAKVVQTLMTLGKQDEANQFAQQSGVNLDYMGMIKSSVFTNPVNAVQLAKTLVAQNPQTNIHAIAEIFVQAQKFKELSALLVDCMKQNRPEDGPWQTKILEWNIVNEPNIVETIFQLTKWNQYNKLRIAQLCEQKQLFQKALENYSDIKDIKRVCLNTQFIPHPYLINFFSNLQPEWALVCLQDMLRHNRQNLQLVVDIMVKNHQRFNVQACVKTFESVSSFDGIYLFLSQIISNTEDKDIHFKYIEAATKCNQLRTVEQVIQEKHNCYDPEKVKDFLKSMRLPDPKPIIFLCDIHKYIEELTQYLYKNNFFNYIQIYLFQVNPQATPTVLGSLIDQECEERQIQVLLQQIGGKLNPQCYDQLIEEFEKRNKLKVLEGWLEGRISEGSQIPSIHNALAKIKIDTNQDPESFLTNNQFYNAITIGKFCEERDPHLAVIAYKRSWGECDDQLIQVTNKNALFRIQAKYLVERQSPELWAKVLSEENANRQQVIEPVVTNALPESKEVDQVSCAVKAFMDANLPEYLITLLEKIVLHNHEFGQYKKLQNLLIITAIKSDQQKVMDYINRLDNYDGPEIAKIALNEQYGLYEEAFVIYNKNNMQGQAMDVILENIKDLQRAADYAQKINTNEVWSKLGNAYLDKNQIVECIQCYIKAKDPQMYLQVINVAENEGQFDQLVKYLLMCREQQVKDSSIDNSLAFCYAKIDRMGDLENFLSSANSVDVQRVGERCFEIGLYEAAKNLFTLNKNNAKIASCLIKLKQFQQAIEIAKKANTPKTWKELTLACVENSEFKLAAVSAMNIIIHPDHLEELIHFYEEFGHPHEMISVLETGMGLERAHVGIFYRFGSTICQICTLKINGILQRLSFKNKYCKIIKNL</sequence>
<protein>
    <recommendedName>
        <fullName evidence="1">Clathrin heavy chain</fullName>
    </recommendedName>
</protein>
<dbReference type="OrthoDB" id="421917at2759"/>
<dbReference type="PANTHER" id="PTHR10292:SF1">
    <property type="entry name" value="CLATHRIN HEAVY CHAIN"/>
    <property type="match status" value="1"/>
</dbReference>
<keyword evidence="4" id="KW-1185">Reference proteome</keyword>
<dbReference type="InterPro" id="IPR055358">
    <property type="entry name" value="CHCR"/>
</dbReference>
<dbReference type="InterPro" id="IPR000547">
    <property type="entry name" value="Clathrin_H-chain/VPS_repeat"/>
</dbReference>
<dbReference type="SUPFAM" id="SSF50989">
    <property type="entry name" value="Clathrin heavy-chain terminal domain"/>
    <property type="match status" value="1"/>
</dbReference>
<dbReference type="SMART" id="SM00299">
    <property type="entry name" value="CLH"/>
    <property type="match status" value="5"/>
</dbReference>
<feature type="repeat" description="CHCR" evidence="2">
    <location>
        <begin position="1143"/>
        <end position="1285"/>
    </location>
</feature>
<dbReference type="PIRSF" id="PIRSF002290">
    <property type="entry name" value="Clathrin_H_chain"/>
    <property type="match status" value="1"/>
</dbReference>
<evidence type="ECO:0000256" key="2">
    <source>
        <dbReference type="PROSITE-ProRule" id="PRU01006"/>
    </source>
</evidence>
<dbReference type="OMA" id="WLKEDKX"/>
<feature type="repeat" description="CHCR" evidence="2">
    <location>
        <begin position="844"/>
        <end position="985"/>
    </location>
</feature>
<keyword evidence="1" id="KW-0472">Membrane</keyword>
<dbReference type="GO" id="GO:0030132">
    <property type="term" value="C:clathrin coat of coated pit"/>
    <property type="evidence" value="ECO:0007669"/>
    <property type="project" value="InterPro"/>
</dbReference>
<dbReference type="eggNOG" id="KOG0985">
    <property type="taxonomic scope" value="Eukaryota"/>
</dbReference>
<dbReference type="GO" id="GO:0006898">
    <property type="term" value="P:receptor-mediated endocytosis"/>
    <property type="evidence" value="ECO:0007669"/>
    <property type="project" value="TreeGrafter"/>
</dbReference>
<feature type="repeat" description="CHCR" evidence="2">
    <location>
        <begin position="992"/>
        <end position="1139"/>
    </location>
</feature>
<dbReference type="InterPro" id="IPR016341">
    <property type="entry name" value="Clathrin_heavy_chain"/>
</dbReference>
<comment type="subcellular location">
    <subcellularLocation>
        <location evidence="1">Cytoplasmic vesicle membrane</location>
        <topology evidence="1">Peripheral membrane protein</topology>
        <orientation evidence="1">Cytoplasmic side</orientation>
    </subcellularLocation>
    <subcellularLocation>
        <location evidence="1">Membrane</location>
        <location evidence="1">Coated pit</location>
        <topology evidence="1">Peripheral membrane protein</topology>
        <orientation evidence="1">Cytoplasmic side</orientation>
    </subcellularLocation>
</comment>
<dbReference type="InterPro" id="IPR011990">
    <property type="entry name" value="TPR-like_helical_dom_sf"/>
</dbReference>
<dbReference type="STRING" id="857967.G0QNN6"/>
<dbReference type="FunCoup" id="G0QNN6">
    <property type="interactions" value="459"/>
</dbReference>
<dbReference type="InterPro" id="IPR016025">
    <property type="entry name" value="Clathrin_H-chain_N"/>
</dbReference>
<accession>G0QNN6</accession>
<dbReference type="InterPro" id="IPR016024">
    <property type="entry name" value="ARM-type_fold"/>
</dbReference>
<dbReference type="GO" id="GO:0032051">
    <property type="term" value="F:clathrin light chain binding"/>
    <property type="evidence" value="ECO:0007669"/>
    <property type="project" value="InterPro"/>
</dbReference>
<dbReference type="EMBL" id="GL983504">
    <property type="protein sequence ID" value="EGR33173.1"/>
    <property type="molecule type" value="Genomic_DNA"/>
</dbReference>
<evidence type="ECO:0000256" key="1">
    <source>
        <dbReference type="PIRNR" id="PIRNR002290"/>
    </source>
</evidence>
<dbReference type="Proteomes" id="UP000008983">
    <property type="component" value="Unassembled WGS sequence"/>
</dbReference>
<dbReference type="GO" id="GO:0006886">
    <property type="term" value="P:intracellular protein transport"/>
    <property type="evidence" value="ECO:0007669"/>
    <property type="project" value="UniProtKB-UniRule"/>
</dbReference>
<dbReference type="RefSeq" id="XP_004037159.1">
    <property type="nucleotide sequence ID" value="XM_004037111.1"/>
</dbReference>
<organism evidence="3 4">
    <name type="scientific">Ichthyophthirius multifiliis</name>
    <name type="common">White spot disease agent</name>
    <name type="synonym">Ich</name>
    <dbReference type="NCBI Taxonomy" id="5932"/>
    <lineage>
        <taxon>Eukaryota</taxon>
        <taxon>Sar</taxon>
        <taxon>Alveolata</taxon>
        <taxon>Ciliophora</taxon>
        <taxon>Intramacronucleata</taxon>
        <taxon>Oligohymenophorea</taxon>
        <taxon>Hymenostomatida</taxon>
        <taxon>Ophryoglenina</taxon>
        <taxon>Ichthyophthirius</taxon>
    </lineage>
</organism>
<keyword evidence="1" id="KW-0168">Coated pit</keyword>
<dbReference type="GO" id="GO:0030130">
    <property type="term" value="C:clathrin coat of trans-Golgi network vesicle"/>
    <property type="evidence" value="ECO:0007669"/>
    <property type="project" value="InterPro"/>
</dbReference>
<dbReference type="FunFam" id="1.25.40.10:FF:000002">
    <property type="entry name" value="Clathrin heavy chain"/>
    <property type="match status" value="1"/>
</dbReference>
<reference evidence="3 4" key="1">
    <citation type="submission" date="2011-07" db="EMBL/GenBank/DDBJ databases">
        <authorList>
            <person name="Coyne R."/>
            <person name="Brami D."/>
            <person name="Johnson J."/>
            <person name="Hostetler J."/>
            <person name="Hannick L."/>
            <person name="Clark T."/>
            <person name="Cassidy-Hanley D."/>
            <person name="Inman J."/>
        </authorList>
    </citation>
    <scope>NUCLEOTIDE SEQUENCE [LARGE SCALE GENOMIC DNA]</scope>
    <source>
        <strain evidence="3 4">G5</strain>
    </source>
</reference>
<comment type="similarity">
    <text evidence="1">Belongs to the clathrin heavy chain family.</text>
</comment>
<gene>
    <name evidence="3" type="ORF">IMG5_060390</name>
</gene>
<keyword evidence="1" id="KW-0968">Cytoplasmic vesicle</keyword>
<dbReference type="PROSITE" id="PS50236">
    <property type="entry name" value="CHCR"/>
    <property type="match status" value="5"/>
</dbReference>
<evidence type="ECO:0000313" key="3">
    <source>
        <dbReference type="EMBL" id="EGR33173.1"/>
    </source>
</evidence>
<evidence type="ECO:0000313" key="4">
    <source>
        <dbReference type="Proteomes" id="UP000008983"/>
    </source>
</evidence>
<dbReference type="Pfam" id="PF00637">
    <property type="entry name" value="Clathrin"/>
    <property type="match status" value="5"/>
</dbReference>
<name>G0QNN6_ICHMU</name>
<dbReference type="SUPFAM" id="SSF48371">
    <property type="entry name" value="ARM repeat"/>
    <property type="match status" value="5"/>
</dbReference>
<dbReference type="Gene3D" id="2.130.10.110">
    <property type="entry name" value="Clathrin heavy-chain terminal domain"/>
    <property type="match status" value="1"/>
</dbReference>
<comment type="function">
    <text evidence="1">Clathrin is the major protein of the polyhedral coat of coated pits and vesicles.</text>
</comment>
<feature type="repeat" description="CHCR" evidence="2">
    <location>
        <begin position="693"/>
        <end position="836"/>
    </location>
</feature>
<dbReference type="PANTHER" id="PTHR10292">
    <property type="entry name" value="CLATHRIN HEAVY CHAIN RELATED"/>
    <property type="match status" value="1"/>
</dbReference>